<dbReference type="Proteomes" id="UP001159427">
    <property type="component" value="Unassembled WGS sequence"/>
</dbReference>
<comment type="cofactor">
    <cofactor evidence="1 11">
        <name>FAD</name>
        <dbReference type="ChEBI" id="CHEBI:57692"/>
    </cofactor>
</comment>
<evidence type="ECO:0000256" key="4">
    <source>
        <dbReference type="ARBA" id="ARBA00022688"/>
    </source>
</evidence>
<dbReference type="Gene3D" id="3.50.50.60">
    <property type="entry name" value="FAD/NAD(P)-binding domain"/>
    <property type="match status" value="2"/>
</dbReference>
<reference evidence="13 14" key="1">
    <citation type="submission" date="2022-05" db="EMBL/GenBank/DDBJ databases">
        <authorList>
            <consortium name="Genoscope - CEA"/>
            <person name="William W."/>
        </authorList>
    </citation>
    <scope>NUCLEOTIDE SEQUENCE [LARGE SCALE GENOMIC DNA]</scope>
</reference>
<evidence type="ECO:0000256" key="8">
    <source>
        <dbReference type="ARBA" id="ARBA00023033"/>
    </source>
</evidence>
<comment type="similarity">
    <text evidence="2 11">Belongs to the UbiH/COQ6 family.</text>
</comment>
<feature type="domain" description="FAD-binding" evidence="12">
    <location>
        <begin position="37"/>
        <end position="311"/>
    </location>
</feature>
<evidence type="ECO:0000256" key="3">
    <source>
        <dbReference type="ARBA" id="ARBA00022630"/>
    </source>
</evidence>
<dbReference type="PANTHER" id="PTHR43876">
    <property type="entry name" value="UBIQUINONE BIOSYNTHESIS MONOOXYGENASE COQ6, MITOCHONDRIAL"/>
    <property type="match status" value="1"/>
</dbReference>
<keyword evidence="5 11" id="KW-0999">Mitochondrion inner membrane</keyword>
<keyword evidence="14" id="KW-1185">Reference proteome</keyword>
<keyword evidence="4 11" id="KW-0831">Ubiquinone biosynthesis</keyword>
<keyword evidence="3 11" id="KW-0285">Flavoprotein</keyword>
<keyword evidence="10 11" id="KW-0472">Membrane</keyword>
<evidence type="ECO:0000256" key="6">
    <source>
        <dbReference type="ARBA" id="ARBA00022827"/>
    </source>
</evidence>
<dbReference type="InterPro" id="IPR051205">
    <property type="entry name" value="UbiH/COQ6_monooxygenase"/>
</dbReference>
<comment type="catalytic activity">
    <reaction evidence="11">
        <text>a 2-methoxy-6-(all-trans-polyprenyl)phenol + 2 reduced [2Fe-2S]-[ferredoxin] + O2 + 2 H(+) = a 2-methoxy-6-(all-trans-polyprenyl)benzene-1,4-diol + 2 oxidized [2Fe-2S]-[ferredoxin] + H2O</text>
        <dbReference type="Rhea" id="RHEA:81183"/>
        <dbReference type="Rhea" id="RHEA-COMP:9551"/>
        <dbReference type="Rhea" id="RHEA-COMP:10000"/>
        <dbReference type="Rhea" id="RHEA-COMP:10001"/>
        <dbReference type="Rhea" id="RHEA-COMP:10858"/>
        <dbReference type="ChEBI" id="CHEBI:15377"/>
        <dbReference type="ChEBI" id="CHEBI:15378"/>
        <dbReference type="ChEBI" id="CHEBI:15379"/>
        <dbReference type="ChEBI" id="CHEBI:33737"/>
        <dbReference type="ChEBI" id="CHEBI:33738"/>
        <dbReference type="ChEBI" id="CHEBI:62731"/>
        <dbReference type="ChEBI" id="CHEBI:84166"/>
        <dbReference type="EC" id="1.14.15.46"/>
    </reaction>
</comment>
<dbReference type="PROSITE" id="PS01304">
    <property type="entry name" value="UBIH"/>
    <property type="match status" value="1"/>
</dbReference>
<sequence>MLRSAVSKSFLSCTHFLKLRICSICSTAGKDAADFYDITIVGGGMVGASLACALGLERTLDDHKILLLDAAPDKAENITSIYSNRVSSITPGSKKLLESIGAWDHICNIRHKPFRRMQVWDACSDAHISFDYSSTIDDDSTDMGFIVENPVTIAALKKQLKVLDSRVKVLYGTKLSRLTLPDFTIDMDSEDVGHSWAKLELEDGKTLHSRLVIGADGPQSSVRKQTNMECLSWRYDQSGVVATLHLGEITENVVAWQKFLPTGPIALLPLTENLSSLVWSTSAEHAKQLVSMEEDRFVDAVNNAFWEDFERHPLVDQATRLSHLLASVVQPWTTSVTQSPPSVSGVEERSRAMFPYGFGHTTEYVRPRLALIGDAAHRVHPLAGQGVNLGFGDVACLRDVLCEAAEEGKDIGCLEHLLTYETRRQQSVVPMITAIDFLKRLYSTSSPLPVLARSMGLVATNALAPLKVTPSLVNFKKDLRRSLGSPQDDKGLDDYDSIFTLSCYTIEILQSALTQQNLGYYERGNSKNGTKSDCVAV</sequence>
<protein>
    <recommendedName>
        <fullName evidence="11">Ubiquinone biosynthesis monooxygenase COQ6, mitochondrial</fullName>
        <ecNumber evidence="11">1.14.15.45</ecNumber>
    </recommendedName>
    <alternativeName>
        <fullName evidence="11">2-methoxy-6-polyprenolphenol 4-hydroxylase</fullName>
        <ecNumber evidence="11">1.14.15.46</ecNumber>
    </alternativeName>
</protein>
<dbReference type="InterPro" id="IPR018168">
    <property type="entry name" value="Ubi_Hdrlase_CS"/>
</dbReference>
<dbReference type="EC" id="1.14.15.46" evidence="11"/>
<evidence type="ECO:0000256" key="10">
    <source>
        <dbReference type="ARBA" id="ARBA00023136"/>
    </source>
</evidence>
<evidence type="ECO:0000259" key="12">
    <source>
        <dbReference type="Pfam" id="PF01494"/>
    </source>
</evidence>
<keyword evidence="6 11" id="KW-0274">FAD</keyword>
<dbReference type="PRINTS" id="PR00420">
    <property type="entry name" value="RNGMNOXGNASE"/>
</dbReference>
<evidence type="ECO:0000256" key="11">
    <source>
        <dbReference type="HAMAP-Rule" id="MF_03193"/>
    </source>
</evidence>
<name>A0ABN8MB88_9CNID</name>
<dbReference type="HAMAP" id="MF_03193">
    <property type="entry name" value="COQ6_monooxygenase"/>
    <property type="match status" value="1"/>
</dbReference>
<evidence type="ECO:0000256" key="2">
    <source>
        <dbReference type="ARBA" id="ARBA00005349"/>
    </source>
</evidence>
<gene>
    <name evidence="13" type="ORF">PEVE_00030225</name>
</gene>
<comment type="function">
    <text evidence="11">FAD-dependent monooxygenase required for two non-consecutive steps during ubiquinone biosynthesis. Required for the C5-ring hydroxylation during ubiquinone biosynthesis by catalyzing the hydroxylation of 4-hydroxy-3-(all-trans-polyprenyl)benzoic acid to 3,4-dihydroxy-5-(all-trans-polyprenyl)benzoic acid. Also acts downstream of coq4, for the C1-hydroxylation during ubiquinone biosynthesis by catalyzing the hydroxylation of 2-methoxy-6-(all-trans-polyprenyl)phenol to 2-methoxy-6-(all-trans-polyprenyl)benzene-1,4-diol. The electrons required for the hydroxylation reaction are funneled indirectly to coq6 from NADPH via a ferredoxin/ferredoxin reductase system.</text>
</comment>
<dbReference type="EMBL" id="CALNXI010000427">
    <property type="protein sequence ID" value="CAH3026916.1"/>
    <property type="molecule type" value="Genomic_DNA"/>
</dbReference>
<dbReference type="PANTHER" id="PTHR43876:SF7">
    <property type="entry name" value="UBIQUINONE BIOSYNTHESIS MONOOXYGENASE COQ6, MITOCHONDRIAL"/>
    <property type="match status" value="1"/>
</dbReference>
<evidence type="ECO:0000313" key="14">
    <source>
        <dbReference type="Proteomes" id="UP001159427"/>
    </source>
</evidence>
<comment type="caution">
    <text evidence="13">The sequence shown here is derived from an EMBL/GenBank/DDBJ whole genome shotgun (WGS) entry which is preliminary data.</text>
</comment>
<feature type="domain" description="FAD-binding" evidence="12">
    <location>
        <begin position="361"/>
        <end position="428"/>
    </location>
</feature>
<proteinExistence type="inferred from homology"/>
<dbReference type="InterPro" id="IPR002938">
    <property type="entry name" value="FAD-bd"/>
</dbReference>
<dbReference type="InterPro" id="IPR010971">
    <property type="entry name" value="UbiH/COQ6"/>
</dbReference>
<dbReference type="SUPFAM" id="SSF51905">
    <property type="entry name" value="FAD/NAD(P)-binding domain"/>
    <property type="match status" value="1"/>
</dbReference>
<dbReference type="InterPro" id="IPR000689">
    <property type="entry name" value="UbQ_mOase_COQ6"/>
</dbReference>
<organism evidence="13 14">
    <name type="scientific">Porites evermanni</name>
    <dbReference type="NCBI Taxonomy" id="104178"/>
    <lineage>
        <taxon>Eukaryota</taxon>
        <taxon>Metazoa</taxon>
        <taxon>Cnidaria</taxon>
        <taxon>Anthozoa</taxon>
        <taxon>Hexacorallia</taxon>
        <taxon>Scleractinia</taxon>
        <taxon>Fungiina</taxon>
        <taxon>Poritidae</taxon>
        <taxon>Porites</taxon>
    </lineage>
</organism>
<comment type="pathway">
    <text evidence="11">Cofactor biosynthesis; ubiquinone biosynthesis.</text>
</comment>
<keyword evidence="9 11" id="KW-0496">Mitochondrion</keyword>
<dbReference type="InterPro" id="IPR036188">
    <property type="entry name" value="FAD/NAD-bd_sf"/>
</dbReference>
<dbReference type="EC" id="1.14.15.45" evidence="11"/>
<evidence type="ECO:0000256" key="1">
    <source>
        <dbReference type="ARBA" id="ARBA00001974"/>
    </source>
</evidence>
<keyword evidence="7 11" id="KW-0560">Oxidoreductase</keyword>
<dbReference type="NCBIfam" id="TIGR01989">
    <property type="entry name" value="COQ6"/>
    <property type="match status" value="1"/>
</dbReference>
<evidence type="ECO:0000256" key="5">
    <source>
        <dbReference type="ARBA" id="ARBA00022792"/>
    </source>
</evidence>
<dbReference type="NCBIfam" id="TIGR01988">
    <property type="entry name" value="Ubi-OHases"/>
    <property type="match status" value="1"/>
</dbReference>
<evidence type="ECO:0000256" key="9">
    <source>
        <dbReference type="ARBA" id="ARBA00023128"/>
    </source>
</evidence>
<evidence type="ECO:0000313" key="13">
    <source>
        <dbReference type="EMBL" id="CAH3026916.1"/>
    </source>
</evidence>
<comment type="catalytic activity">
    <reaction evidence="11">
        <text>a 4-hydroxy-3-(all-trans-polyprenyl)benzoate + 2 reduced [2Fe-2S]-[ferredoxin] + O2 + 2 H(+) = a 3,4-dihydroxy-5-(all-trans-polyprenyl)benzoate + 2 oxidized [2Fe-2S]-[ferredoxin] + H2O</text>
        <dbReference type="Rhea" id="RHEA:81195"/>
        <dbReference type="Rhea" id="RHEA-COMP:9514"/>
        <dbReference type="Rhea" id="RHEA-COMP:10000"/>
        <dbReference type="Rhea" id="RHEA-COMP:10001"/>
        <dbReference type="Rhea" id="RHEA-COMP:10930"/>
        <dbReference type="ChEBI" id="CHEBI:15377"/>
        <dbReference type="ChEBI" id="CHEBI:15378"/>
        <dbReference type="ChEBI" id="CHEBI:15379"/>
        <dbReference type="ChEBI" id="CHEBI:33737"/>
        <dbReference type="ChEBI" id="CHEBI:33738"/>
        <dbReference type="ChEBI" id="CHEBI:64694"/>
        <dbReference type="ChEBI" id="CHEBI:78396"/>
        <dbReference type="EC" id="1.14.15.45"/>
    </reaction>
</comment>
<comment type="subunit">
    <text evidence="11">Component of a multi-subunit COQ enzyme complex.</text>
</comment>
<dbReference type="Pfam" id="PF01494">
    <property type="entry name" value="FAD_binding_3"/>
    <property type="match status" value="2"/>
</dbReference>
<evidence type="ECO:0000256" key="7">
    <source>
        <dbReference type="ARBA" id="ARBA00023002"/>
    </source>
</evidence>
<comment type="subcellular location">
    <subcellularLocation>
        <location evidence="11">Mitochondrion inner membrane</location>
        <topology evidence="11">Peripheral membrane protein</topology>
        <orientation evidence="11">Matrix side</orientation>
    </subcellularLocation>
</comment>
<keyword evidence="8 11" id="KW-0503">Monooxygenase</keyword>
<accession>A0ABN8MB88</accession>